<dbReference type="Proteomes" id="UP000240653">
    <property type="component" value="Unassembled WGS sequence"/>
</dbReference>
<name>A0A2P7S922_9HYPH</name>
<evidence type="ECO:0000313" key="6">
    <source>
        <dbReference type="Proteomes" id="UP000240653"/>
    </source>
</evidence>
<protein>
    <submittedName>
        <fullName evidence="5">AraC family transcriptional regulator</fullName>
    </submittedName>
</protein>
<dbReference type="InterPro" id="IPR050204">
    <property type="entry name" value="AraC_XylS_family_regulators"/>
</dbReference>
<gene>
    <name evidence="5" type="ORF">C7I85_18425</name>
</gene>
<reference evidence="5 6" key="1">
    <citation type="submission" date="2018-03" db="EMBL/GenBank/DDBJ databases">
        <title>The draft genome of Mesorhizobium soli JCM 19897.</title>
        <authorList>
            <person name="Li L."/>
            <person name="Liu L."/>
            <person name="Liang L."/>
            <person name="Wang T."/>
            <person name="Zhang X."/>
        </authorList>
    </citation>
    <scope>NUCLEOTIDE SEQUENCE [LARGE SCALE GENOMIC DNA]</scope>
    <source>
        <strain evidence="5 6">JCM 19897</strain>
    </source>
</reference>
<sequence length="261" mass="28540">MEIVGIGRFIFWAGGSLWIGQAFRPSELHSHHAIQVSIGLSDRVQFRTSDTAPWEAYRAAVIPPDVTHTFQAPGGMVAQLFCDPESTLGRSLMARFGRDNIVGVPLEEIASHAKTLRTAFDSGNADEELEDAALNALYALSGGVPARLVDQRIIRATDFIAARLAEPLTLQTVAHHVKLSPGRFRHLFVEETGISFRAYLLWTRLNRALELGFGGTSWTDAAHATSFADSAHLSRTTRRTYGLAPSSLRQDAPSASRQMTA</sequence>
<accession>A0A2P7S922</accession>
<evidence type="ECO:0000256" key="1">
    <source>
        <dbReference type="ARBA" id="ARBA00023015"/>
    </source>
</evidence>
<dbReference type="InterPro" id="IPR009057">
    <property type="entry name" value="Homeodomain-like_sf"/>
</dbReference>
<dbReference type="PANTHER" id="PTHR46796">
    <property type="entry name" value="HTH-TYPE TRANSCRIPTIONAL ACTIVATOR RHAS-RELATED"/>
    <property type="match status" value="1"/>
</dbReference>
<comment type="caution">
    <text evidence="5">The sequence shown here is derived from an EMBL/GenBank/DDBJ whole genome shotgun (WGS) entry which is preliminary data.</text>
</comment>
<dbReference type="GO" id="GO:0043565">
    <property type="term" value="F:sequence-specific DNA binding"/>
    <property type="evidence" value="ECO:0007669"/>
    <property type="project" value="InterPro"/>
</dbReference>
<dbReference type="AlphaFoldDB" id="A0A2P7S922"/>
<dbReference type="Pfam" id="PF12833">
    <property type="entry name" value="HTH_18"/>
    <property type="match status" value="1"/>
</dbReference>
<dbReference type="EMBL" id="PXYL01000009">
    <property type="protein sequence ID" value="PSJ58931.1"/>
    <property type="molecule type" value="Genomic_DNA"/>
</dbReference>
<dbReference type="RefSeq" id="WP_106725464.1">
    <property type="nucleotide sequence ID" value="NZ_PXYL01000009.1"/>
</dbReference>
<evidence type="ECO:0000256" key="3">
    <source>
        <dbReference type="ARBA" id="ARBA00023163"/>
    </source>
</evidence>
<dbReference type="Gene3D" id="1.10.10.60">
    <property type="entry name" value="Homeodomain-like"/>
    <property type="match status" value="1"/>
</dbReference>
<evidence type="ECO:0000259" key="4">
    <source>
        <dbReference type="PROSITE" id="PS01124"/>
    </source>
</evidence>
<keyword evidence="3" id="KW-0804">Transcription</keyword>
<dbReference type="OrthoDB" id="5295226at2"/>
<dbReference type="PROSITE" id="PS01124">
    <property type="entry name" value="HTH_ARAC_FAMILY_2"/>
    <property type="match status" value="1"/>
</dbReference>
<dbReference type="SUPFAM" id="SSF46689">
    <property type="entry name" value="Homeodomain-like"/>
    <property type="match status" value="1"/>
</dbReference>
<dbReference type="InterPro" id="IPR018060">
    <property type="entry name" value="HTH_AraC"/>
</dbReference>
<organism evidence="5 6">
    <name type="scientific">Pseudaminobacter soli</name>
    <name type="common">ex Li et al. 2025</name>
    <dbReference type="NCBI Taxonomy" id="1295366"/>
    <lineage>
        <taxon>Bacteria</taxon>
        <taxon>Pseudomonadati</taxon>
        <taxon>Pseudomonadota</taxon>
        <taxon>Alphaproteobacteria</taxon>
        <taxon>Hyphomicrobiales</taxon>
        <taxon>Phyllobacteriaceae</taxon>
        <taxon>Pseudaminobacter</taxon>
    </lineage>
</organism>
<evidence type="ECO:0000313" key="5">
    <source>
        <dbReference type="EMBL" id="PSJ58931.1"/>
    </source>
</evidence>
<keyword evidence="6" id="KW-1185">Reference proteome</keyword>
<keyword evidence="1" id="KW-0805">Transcription regulation</keyword>
<evidence type="ECO:0000256" key="2">
    <source>
        <dbReference type="ARBA" id="ARBA00023125"/>
    </source>
</evidence>
<proteinExistence type="predicted"/>
<dbReference type="GO" id="GO:0003700">
    <property type="term" value="F:DNA-binding transcription factor activity"/>
    <property type="evidence" value="ECO:0007669"/>
    <property type="project" value="InterPro"/>
</dbReference>
<keyword evidence="2" id="KW-0238">DNA-binding</keyword>
<feature type="domain" description="HTH araC/xylS-type" evidence="4">
    <location>
        <begin position="154"/>
        <end position="251"/>
    </location>
</feature>
<dbReference type="SMART" id="SM00342">
    <property type="entry name" value="HTH_ARAC"/>
    <property type="match status" value="1"/>
</dbReference>